<reference evidence="1" key="1">
    <citation type="journal article" date="2020" name="Nature">
        <title>Giant virus diversity and host interactions through global metagenomics.</title>
        <authorList>
            <person name="Schulz F."/>
            <person name="Roux S."/>
            <person name="Paez-Espino D."/>
            <person name="Jungbluth S."/>
            <person name="Walsh D.A."/>
            <person name="Denef V.J."/>
            <person name="McMahon K.D."/>
            <person name="Konstantinidis K.T."/>
            <person name="Eloe-Fadrosh E.A."/>
            <person name="Kyrpides N.C."/>
            <person name="Woyke T."/>
        </authorList>
    </citation>
    <scope>NUCLEOTIDE SEQUENCE</scope>
    <source>
        <strain evidence="1">GVMAG-M-3300023174-116</strain>
    </source>
</reference>
<accession>A0A6C0D5V7</accession>
<dbReference type="GO" id="GO:0000307">
    <property type="term" value="C:cyclin-dependent protein kinase holoenzyme complex"/>
    <property type="evidence" value="ECO:0007669"/>
    <property type="project" value="TreeGrafter"/>
</dbReference>
<proteinExistence type="predicted"/>
<dbReference type="InterPro" id="IPR036915">
    <property type="entry name" value="Cyclin-like_sf"/>
</dbReference>
<dbReference type="AlphaFoldDB" id="A0A6C0D5V7"/>
<evidence type="ECO:0008006" key="2">
    <source>
        <dbReference type="Google" id="ProtNLM"/>
    </source>
</evidence>
<dbReference type="PANTHER" id="PTHR15615">
    <property type="match status" value="1"/>
</dbReference>
<dbReference type="Gene3D" id="1.10.472.10">
    <property type="entry name" value="Cyclin-like"/>
    <property type="match status" value="1"/>
</dbReference>
<protein>
    <recommendedName>
        <fullName evidence="2">Cyclin N-terminal domain-containing protein</fullName>
    </recommendedName>
</protein>
<dbReference type="PANTHER" id="PTHR15615:SF108">
    <property type="entry name" value="PROTEIN CNPPD1"/>
    <property type="match status" value="1"/>
</dbReference>
<dbReference type="Pfam" id="PF08613">
    <property type="entry name" value="Cyclin"/>
    <property type="match status" value="1"/>
</dbReference>
<dbReference type="GO" id="GO:0019901">
    <property type="term" value="F:protein kinase binding"/>
    <property type="evidence" value="ECO:0007669"/>
    <property type="project" value="InterPro"/>
</dbReference>
<organism evidence="1">
    <name type="scientific">viral metagenome</name>
    <dbReference type="NCBI Taxonomy" id="1070528"/>
    <lineage>
        <taxon>unclassified sequences</taxon>
        <taxon>metagenomes</taxon>
        <taxon>organismal metagenomes</taxon>
    </lineage>
</organism>
<dbReference type="EMBL" id="MN739536">
    <property type="protein sequence ID" value="QHT11660.1"/>
    <property type="molecule type" value="Genomic_DNA"/>
</dbReference>
<dbReference type="GO" id="GO:0005634">
    <property type="term" value="C:nucleus"/>
    <property type="evidence" value="ECO:0007669"/>
    <property type="project" value="TreeGrafter"/>
</dbReference>
<evidence type="ECO:0000313" key="1">
    <source>
        <dbReference type="EMBL" id="QHT11660.1"/>
    </source>
</evidence>
<dbReference type="InterPro" id="IPR013922">
    <property type="entry name" value="Cyclin_PHO80-like"/>
</dbReference>
<dbReference type="GO" id="GO:0016538">
    <property type="term" value="F:cyclin-dependent protein serine/threonine kinase regulator activity"/>
    <property type="evidence" value="ECO:0007669"/>
    <property type="project" value="TreeGrafter"/>
</dbReference>
<sequence>MAYSSVTKFIDYINSISVNEKIIINASNSRVKSLICMHKPQISINDYLRRIFKSEIIDVQNYDAIILHTVNLLHYLKTKGIYLNPYSSHRILSTLIMLSSKIIEEYPHSNWYWSLLCGVSLQDINIMERSMMHLLEHNLHIVISQKQALNIYKSIY</sequence>
<dbReference type="SUPFAM" id="SSF47954">
    <property type="entry name" value="Cyclin-like"/>
    <property type="match status" value="1"/>
</dbReference>
<name>A0A6C0D5V7_9ZZZZ</name>